<protein>
    <recommendedName>
        <fullName evidence="2">DUF6535 domain-containing protein</fullName>
    </recommendedName>
</protein>
<name>A0A0C3PXX2_9AGAM</name>
<organism evidence="3 4">
    <name type="scientific">Tulasnella calospora MUT 4182</name>
    <dbReference type="NCBI Taxonomy" id="1051891"/>
    <lineage>
        <taxon>Eukaryota</taxon>
        <taxon>Fungi</taxon>
        <taxon>Dikarya</taxon>
        <taxon>Basidiomycota</taxon>
        <taxon>Agaricomycotina</taxon>
        <taxon>Agaricomycetes</taxon>
        <taxon>Cantharellales</taxon>
        <taxon>Tulasnellaceae</taxon>
        <taxon>Tulasnella</taxon>
    </lineage>
</organism>
<reference evidence="4" key="2">
    <citation type="submission" date="2015-01" db="EMBL/GenBank/DDBJ databases">
        <title>Evolutionary Origins and Diversification of the Mycorrhizal Mutualists.</title>
        <authorList>
            <consortium name="DOE Joint Genome Institute"/>
            <consortium name="Mycorrhizal Genomics Consortium"/>
            <person name="Kohler A."/>
            <person name="Kuo A."/>
            <person name="Nagy L.G."/>
            <person name="Floudas D."/>
            <person name="Copeland A."/>
            <person name="Barry K.W."/>
            <person name="Cichocki N."/>
            <person name="Veneault-Fourrey C."/>
            <person name="LaButti K."/>
            <person name="Lindquist E.A."/>
            <person name="Lipzen A."/>
            <person name="Lundell T."/>
            <person name="Morin E."/>
            <person name="Murat C."/>
            <person name="Riley R."/>
            <person name="Ohm R."/>
            <person name="Sun H."/>
            <person name="Tunlid A."/>
            <person name="Henrissat B."/>
            <person name="Grigoriev I.V."/>
            <person name="Hibbett D.S."/>
            <person name="Martin F."/>
        </authorList>
    </citation>
    <scope>NUCLEOTIDE SEQUENCE [LARGE SCALE GENOMIC DNA]</scope>
    <source>
        <strain evidence="4">MUT 4182</strain>
    </source>
</reference>
<gene>
    <name evidence="3" type="ORF">M407DRAFT_37443</name>
</gene>
<keyword evidence="4" id="KW-1185">Reference proteome</keyword>
<dbReference type="HOGENOM" id="CLU_018688_3_1_1"/>
<evidence type="ECO:0000256" key="1">
    <source>
        <dbReference type="SAM" id="Phobius"/>
    </source>
</evidence>
<feature type="domain" description="DUF6535" evidence="2">
    <location>
        <begin position="1"/>
        <end position="111"/>
    </location>
</feature>
<dbReference type="InterPro" id="IPR045338">
    <property type="entry name" value="DUF6535"/>
</dbReference>
<dbReference type="EMBL" id="KN823193">
    <property type="protein sequence ID" value="KIO20005.1"/>
    <property type="molecule type" value="Genomic_DNA"/>
</dbReference>
<dbReference type="STRING" id="1051891.A0A0C3PXX2"/>
<dbReference type="AlphaFoldDB" id="A0A0C3PXX2"/>
<feature type="transmembrane region" description="Helical" evidence="1">
    <location>
        <begin position="84"/>
        <end position="107"/>
    </location>
</feature>
<dbReference type="Pfam" id="PF20153">
    <property type="entry name" value="DUF6535"/>
    <property type="match status" value="1"/>
</dbReference>
<dbReference type="OrthoDB" id="2753780at2759"/>
<keyword evidence="1" id="KW-0812">Transmembrane</keyword>
<sequence length="111" mass="11725">DEDLTNGLKEQLDGLLVFAGLFAGINSAFLALTLPLLSSDPADDTNALLTQNNAILMQLATGRNDSLPISSDLPSSSFSPSNNILAVNVLFSLSLTFALISSFLAVIGRQW</sequence>
<feature type="non-terminal residue" evidence="3">
    <location>
        <position position="1"/>
    </location>
</feature>
<evidence type="ECO:0000313" key="4">
    <source>
        <dbReference type="Proteomes" id="UP000054248"/>
    </source>
</evidence>
<feature type="transmembrane region" description="Helical" evidence="1">
    <location>
        <begin position="12"/>
        <end position="34"/>
    </location>
</feature>
<dbReference type="Proteomes" id="UP000054248">
    <property type="component" value="Unassembled WGS sequence"/>
</dbReference>
<keyword evidence="1" id="KW-0472">Membrane</keyword>
<evidence type="ECO:0000259" key="2">
    <source>
        <dbReference type="Pfam" id="PF20153"/>
    </source>
</evidence>
<accession>A0A0C3PXX2</accession>
<reference evidence="3 4" key="1">
    <citation type="submission" date="2014-04" db="EMBL/GenBank/DDBJ databases">
        <authorList>
            <consortium name="DOE Joint Genome Institute"/>
            <person name="Kuo A."/>
            <person name="Girlanda M."/>
            <person name="Perotto S."/>
            <person name="Kohler A."/>
            <person name="Nagy L.G."/>
            <person name="Floudas D."/>
            <person name="Copeland A."/>
            <person name="Barry K.W."/>
            <person name="Cichocki N."/>
            <person name="Veneault-Fourrey C."/>
            <person name="LaButti K."/>
            <person name="Lindquist E.A."/>
            <person name="Lipzen A."/>
            <person name="Lundell T."/>
            <person name="Morin E."/>
            <person name="Murat C."/>
            <person name="Sun H."/>
            <person name="Tunlid A."/>
            <person name="Henrissat B."/>
            <person name="Grigoriev I.V."/>
            <person name="Hibbett D.S."/>
            <person name="Martin F."/>
            <person name="Nordberg H.P."/>
            <person name="Cantor M.N."/>
            <person name="Hua S.X."/>
        </authorList>
    </citation>
    <scope>NUCLEOTIDE SEQUENCE [LARGE SCALE GENOMIC DNA]</scope>
    <source>
        <strain evidence="3 4">MUT 4182</strain>
    </source>
</reference>
<proteinExistence type="predicted"/>
<feature type="non-terminal residue" evidence="3">
    <location>
        <position position="111"/>
    </location>
</feature>
<keyword evidence="1" id="KW-1133">Transmembrane helix</keyword>
<evidence type="ECO:0000313" key="3">
    <source>
        <dbReference type="EMBL" id="KIO20005.1"/>
    </source>
</evidence>